<reference evidence="1 2" key="1">
    <citation type="submission" date="2020-03" db="EMBL/GenBank/DDBJ databases">
        <title>Draft Genome Sequence of Cudoniella acicularis.</title>
        <authorList>
            <person name="Buettner E."/>
            <person name="Kellner H."/>
        </authorList>
    </citation>
    <scope>NUCLEOTIDE SEQUENCE [LARGE SCALE GENOMIC DNA]</scope>
    <source>
        <strain evidence="1 2">DSM 108380</strain>
    </source>
</reference>
<dbReference type="Proteomes" id="UP000566819">
    <property type="component" value="Unassembled WGS sequence"/>
</dbReference>
<comment type="caution">
    <text evidence="1">The sequence shown here is derived from an EMBL/GenBank/DDBJ whole genome shotgun (WGS) entry which is preliminary data.</text>
</comment>
<dbReference type="EMBL" id="JAAMPI010001415">
    <property type="protein sequence ID" value="KAF4625305.1"/>
    <property type="molecule type" value="Genomic_DNA"/>
</dbReference>
<proteinExistence type="predicted"/>
<gene>
    <name evidence="1" type="ORF">G7Y89_g12862</name>
</gene>
<keyword evidence="2" id="KW-1185">Reference proteome</keyword>
<accession>A0A8H4VYS2</accession>
<protein>
    <submittedName>
        <fullName evidence="1">Uncharacterized protein</fullName>
    </submittedName>
</protein>
<name>A0A8H4VYS2_9HELO</name>
<organism evidence="1 2">
    <name type="scientific">Cudoniella acicularis</name>
    <dbReference type="NCBI Taxonomy" id="354080"/>
    <lineage>
        <taxon>Eukaryota</taxon>
        <taxon>Fungi</taxon>
        <taxon>Dikarya</taxon>
        <taxon>Ascomycota</taxon>
        <taxon>Pezizomycotina</taxon>
        <taxon>Leotiomycetes</taxon>
        <taxon>Helotiales</taxon>
        <taxon>Tricladiaceae</taxon>
        <taxon>Cudoniella</taxon>
    </lineage>
</organism>
<sequence length="117" mass="13506">MCQLAIYEFVCIHPGIGFKQLLTCAIIENNIPDDGDDTYKPPHQTETKIPIREGELVSVEDLVDILTLEAKKLKKQGKILDLIEEKREMEMLGLDRSVEELPNFKGPPRCYLDWEKY</sequence>
<dbReference type="AlphaFoldDB" id="A0A8H4VYS2"/>
<evidence type="ECO:0000313" key="1">
    <source>
        <dbReference type="EMBL" id="KAF4625305.1"/>
    </source>
</evidence>
<evidence type="ECO:0000313" key="2">
    <source>
        <dbReference type="Proteomes" id="UP000566819"/>
    </source>
</evidence>